<dbReference type="AlphaFoldDB" id="A0A6J4Q728"/>
<protein>
    <submittedName>
        <fullName evidence="1">Uncharacterized protein</fullName>
    </submittedName>
</protein>
<evidence type="ECO:0000313" key="1">
    <source>
        <dbReference type="EMBL" id="CAA9432444.1"/>
    </source>
</evidence>
<dbReference type="EMBL" id="CADCUV010000161">
    <property type="protein sequence ID" value="CAA9432444.1"/>
    <property type="molecule type" value="Genomic_DNA"/>
</dbReference>
<sequence>VPYRWPRAALARGGLPYLLVHALAGADHESRARALALYRQRRDRDRLLRTAGYRAQRRGLRAVHPENLARRGGRGERGGVHIPLPVVRLYRSGFPDAGLLAQVPGQGVLGDDPEHRRAGHCGLLPALRDAPRHPPARERAADM</sequence>
<feature type="non-terminal residue" evidence="1">
    <location>
        <position position="1"/>
    </location>
</feature>
<proteinExistence type="predicted"/>
<feature type="non-terminal residue" evidence="1">
    <location>
        <position position="143"/>
    </location>
</feature>
<gene>
    <name evidence="1" type="ORF">AVDCRST_MAG22-3394</name>
</gene>
<reference evidence="1" key="1">
    <citation type="submission" date="2020-02" db="EMBL/GenBank/DDBJ databases">
        <authorList>
            <person name="Meier V. D."/>
        </authorList>
    </citation>
    <scope>NUCLEOTIDE SEQUENCE</scope>
    <source>
        <strain evidence="1">AVDCRST_MAG22</strain>
    </source>
</reference>
<name>A0A6J4Q728_9ACTN</name>
<accession>A0A6J4Q728</accession>
<organism evidence="1">
    <name type="scientific">uncultured Rubrobacteraceae bacterium</name>
    <dbReference type="NCBI Taxonomy" id="349277"/>
    <lineage>
        <taxon>Bacteria</taxon>
        <taxon>Bacillati</taxon>
        <taxon>Actinomycetota</taxon>
        <taxon>Rubrobacteria</taxon>
        <taxon>Rubrobacterales</taxon>
        <taxon>Rubrobacteraceae</taxon>
        <taxon>environmental samples</taxon>
    </lineage>
</organism>